<comment type="caution">
    <text evidence="2">The sequence shown here is derived from an EMBL/GenBank/DDBJ whole genome shotgun (WGS) entry which is preliminary data.</text>
</comment>
<dbReference type="Pfam" id="PF13847">
    <property type="entry name" value="Methyltransf_31"/>
    <property type="match status" value="1"/>
</dbReference>
<protein>
    <recommendedName>
        <fullName evidence="1">Methyltransferase domain-containing protein</fullName>
    </recommendedName>
</protein>
<gene>
    <name evidence="2" type="ORF">S01H4_04440</name>
</gene>
<reference evidence="2" key="1">
    <citation type="journal article" date="2014" name="Front. Microbiol.">
        <title>High frequency of phylogenetically diverse reductive dehalogenase-homologous genes in deep subseafloor sedimentary metagenomes.</title>
        <authorList>
            <person name="Kawai M."/>
            <person name="Futagami T."/>
            <person name="Toyoda A."/>
            <person name="Takaki Y."/>
            <person name="Nishi S."/>
            <person name="Hori S."/>
            <person name="Arai W."/>
            <person name="Tsubouchi T."/>
            <person name="Morono Y."/>
            <person name="Uchiyama I."/>
            <person name="Ito T."/>
            <person name="Fujiyama A."/>
            <person name="Inagaki F."/>
            <person name="Takami H."/>
        </authorList>
    </citation>
    <scope>NUCLEOTIDE SEQUENCE</scope>
    <source>
        <strain evidence="2">Expedition CK06-06</strain>
    </source>
</reference>
<dbReference type="Gene3D" id="3.40.50.150">
    <property type="entry name" value="Vaccinia Virus protein VP39"/>
    <property type="match status" value="1"/>
</dbReference>
<dbReference type="SUPFAM" id="SSF53335">
    <property type="entry name" value="S-adenosyl-L-methionine-dependent methyltransferases"/>
    <property type="match status" value="1"/>
</dbReference>
<sequence>MEADVKEWLKEKGTVFLKNISIKEGQVVLDFGCRVGHYTIPAARVVGKQGRVYAMDKDIESLNELMQIAKTKGLKNIVPIHSQSAELKINLKDESVDVVLLYDVLHYMDVTERNKIYKESYRVLKTDALLSVYPKHNKLDEPLLNLSDMQLEDVIKEIESAKFHFDGKFYKKLIHDNSYNMGYILTFTKK</sequence>
<organism evidence="2">
    <name type="scientific">marine sediment metagenome</name>
    <dbReference type="NCBI Taxonomy" id="412755"/>
    <lineage>
        <taxon>unclassified sequences</taxon>
        <taxon>metagenomes</taxon>
        <taxon>ecological metagenomes</taxon>
    </lineage>
</organism>
<proteinExistence type="predicted"/>
<dbReference type="EMBL" id="BART01001190">
    <property type="protein sequence ID" value="GAG64118.1"/>
    <property type="molecule type" value="Genomic_DNA"/>
</dbReference>
<dbReference type="InterPro" id="IPR029063">
    <property type="entry name" value="SAM-dependent_MTases_sf"/>
</dbReference>
<dbReference type="CDD" id="cd02440">
    <property type="entry name" value="AdoMet_MTases"/>
    <property type="match status" value="1"/>
</dbReference>
<accession>X0ZUG6</accession>
<evidence type="ECO:0000259" key="1">
    <source>
        <dbReference type="Pfam" id="PF13847"/>
    </source>
</evidence>
<feature type="domain" description="Methyltransferase" evidence="1">
    <location>
        <begin position="23"/>
        <end position="135"/>
    </location>
</feature>
<dbReference type="InterPro" id="IPR025714">
    <property type="entry name" value="Methyltranfer_dom"/>
</dbReference>
<evidence type="ECO:0000313" key="2">
    <source>
        <dbReference type="EMBL" id="GAG64118.1"/>
    </source>
</evidence>
<name>X0ZUG6_9ZZZZ</name>
<dbReference type="AlphaFoldDB" id="X0ZUG6"/>